<comment type="caution">
    <text evidence="1">The sequence shown here is derived from an EMBL/GenBank/DDBJ whole genome shotgun (WGS) entry which is preliminary data.</text>
</comment>
<dbReference type="EMBL" id="JARYMX010000001">
    <property type="protein sequence ID" value="KAJ9565954.1"/>
    <property type="molecule type" value="Genomic_DNA"/>
</dbReference>
<evidence type="ECO:0000313" key="1">
    <source>
        <dbReference type="EMBL" id="KAJ9565954.1"/>
    </source>
</evidence>
<accession>A0AA38WUN2</accession>
<reference evidence="1" key="1">
    <citation type="submission" date="2023-03" db="EMBL/GenBank/DDBJ databases">
        <title>Chromosome-scale reference genome and RAD-based genetic map of yellow starthistle (Centaurea solstitialis) reveal putative structural variation and QTLs associated with invader traits.</title>
        <authorList>
            <person name="Reatini B."/>
            <person name="Cang F.A."/>
            <person name="Jiang Q."/>
            <person name="Mckibben M.T.W."/>
            <person name="Barker M.S."/>
            <person name="Rieseberg L.H."/>
            <person name="Dlugosch K.M."/>
        </authorList>
    </citation>
    <scope>NUCLEOTIDE SEQUENCE</scope>
    <source>
        <strain evidence="1">CAN-66</strain>
        <tissue evidence="1">Leaf</tissue>
    </source>
</reference>
<organism evidence="1 2">
    <name type="scientific">Centaurea solstitialis</name>
    <name type="common">yellow star-thistle</name>
    <dbReference type="NCBI Taxonomy" id="347529"/>
    <lineage>
        <taxon>Eukaryota</taxon>
        <taxon>Viridiplantae</taxon>
        <taxon>Streptophyta</taxon>
        <taxon>Embryophyta</taxon>
        <taxon>Tracheophyta</taxon>
        <taxon>Spermatophyta</taxon>
        <taxon>Magnoliopsida</taxon>
        <taxon>eudicotyledons</taxon>
        <taxon>Gunneridae</taxon>
        <taxon>Pentapetalae</taxon>
        <taxon>asterids</taxon>
        <taxon>campanulids</taxon>
        <taxon>Asterales</taxon>
        <taxon>Asteraceae</taxon>
        <taxon>Carduoideae</taxon>
        <taxon>Cardueae</taxon>
        <taxon>Centaureinae</taxon>
        <taxon>Centaurea</taxon>
    </lineage>
</organism>
<keyword evidence="2" id="KW-1185">Reference proteome</keyword>
<dbReference type="AlphaFoldDB" id="A0AA38WUN2"/>
<evidence type="ECO:0000313" key="2">
    <source>
        <dbReference type="Proteomes" id="UP001172457"/>
    </source>
</evidence>
<gene>
    <name evidence="1" type="ORF">OSB04_001920</name>
</gene>
<sequence length="152" mass="17556">MDEVVTNVWRQEALRLSFSTPIHKLCSLLKLTKVRLKEWHAQRLHDRRKEIDLLKQKLAALNCLADFVGLSSEDCLERGTILETIEQIDSLEVADPKQRAKLKWVTDGDENTVFFHGVINGRRRANRLHGLAANGTWIKNPNCLKNMAFDYF</sequence>
<dbReference type="Proteomes" id="UP001172457">
    <property type="component" value="Chromosome 1"/>
</dbReference>
<name>A0AA38WUN2_9ASTR</name>
<proteinExistence type="predicted"/>
<protein>
    <submittedName>
        <fullName evidence="1">Uncharacterized protein</fullName>
    </submittedName>
</protein>